<dbReference type="Proteomes" id="UP000175989">
    <property type="component" value="Unassembled WGS sequence"/>
</dbReference>
<comment type="catalytic activity">
    <reaction evidence="1">
        <text>ATP + protein L-histidine = ADP + protein N-phospho-L-histidine.</text>
        <dbReference type="EC" id="2.7.13.3"/>
    </reaction>
</comment>
<dbReference type="SMART" id="SM00387">
    <property type="entry name" value="HATPase_c"/>
    <property type="match status" value="1"/>
</dbReference>
<evidence type="ECO:0000313" key="8">
    <source>
        <dbReference type="EMBL" id="OFA09062.1"/>
    </source>
</evidence>
<evidence type="ECO:0000256" key="6">
    <source>
        <dbReference type="ARBA" id="ARBA00023012"/>
    </source>
</evidence>
<accession>A0A1E7X7Y3</accession>
<dbReference type="Pfam" id="PF02518">
    <property type="entry name" value="HATPase_c"/>
    <property type="match status" value="1"/>
</dbReference>
<feature type="domain" description="Histidine kinase/HSP90-like ATPase" evidence="7">
    <location>
        <begin position="25"/>
        <end position="135"/>
    </location>
</feature>
<dbReference type="GO" id="GO:0004673">
    <property type="term" value="F:protein histidine kinase activity"/>
    <property type="evidence" value="ECO:0007669"/>
    <property type="project" value="UniProtKB-EC"/>
</dbReference>
<dbReference type="Gene3D" id="3.30.565.10">
    <property type="entry name" value="Histidine kinase-like ATPase, C-terminal domain"/>
    <property type="match status" value="1"/>
</dbReference>
<dbReference type="EC" id="2.7.13.3" evidence="2"/>
<evidence type="ECO:0000259" key="7">
    <source>
        <dbReference type="SMART" id="SM00387"/>
    </source>
</evidence>
<keyword evidence="3" id="KW-0597">Phosphoprotein</keyword>
<dbReference type="InterPro" id="IPR003594">
    <property type="entry name" value="HATPase_dom"/>
</dbReference>
<comment type="caution">
    <text evidence="8">The sequence shown here is derived from an EMBL/GenBank/DDBJ whole genome shotgun (WGS) entry which is preliminary data.</text>
</comment>
<dbReference type="GO" id="GO:0000160">
    <property type="term" value="P:phosphorelay signal transduction system"/>
    <property type="evidence" value="ECO:0007669"/>
    <property type="project" value="UniProtKB-KW"/>
</dbReference>
<sequence>MADNGPCIGIEQVHFDGPDALLARTDDYSLEDAVTHVLRNAKRYRLPDSPITITLAAGDTGATITIHNQVPPIAPEMIGNIFEYGVSEQAESGAGGSRGQGQFVAKTYMAKMGATIAAHNLDGGVSFVMSLQRAG</sequence>
<gene>
    <name evidence="8" type="ORF">DUPY_02220</name>
</gene>
<evidence type="ECO:0000256" key="5">
    <source>
        <dbReference type="ARBA" id="ARBA00022777"/>
    </source>
</evidence>
<keyword evidence="4" id="KW-0808">Transferase</keyword>
<organism evidence="8 9">
    <name type="scientific">Duganella phyllosphaerae</name>
    <dbReference type="NCBI Taxonomy" id="762836"/>
    <lineage>
        <taxon>Bacteria</taxon>
        <taxon>Pseudomonadati</taxon>
        <taxon>Pseudomonadota</taxon>
        <taxon>Betaproteobacteria</taxon>
        <taxon>Burkholderiales</taxon>
        <taxon>Oxalobacteraceae</taxon>
        <taxon>Telluria group</taxon>
        <taxon>Duganella</taxon>
    </lineage>
</organism>
<proteinExistence type="predicted"/>
<keyword evidence="6" id="KW-0902">Two-component regulatory system</keyword>
<dbReference type="PANTHER" id="PTHR44936">
    <property type="entry name" value="SENSOR PROTEIN CREC"/>
    <property type="match status" value="1"/>
</dbReference>
<dbReference type="InterPro" id="IPR036890">
    <property type="entry name" value="HATPase_C_sf"/>
</dbReference>
<reference evidence="9" key="1">
    <citation type="journal article" date="2016" name="Front. Microbiol.">
        <title>Molecular Keys to the Janthinobacterium and Duganella spp. Interaction with the Plant Pathogen Fusarium graminearum.</title>
        <authorList>
            <person name="Haack F.S."/>
            <person name="Poehlein A."/>
            <person name="Kroger C."/>
            <person name="Voigt C.A."/>
            <person name="Piepenbring M."/>
            <person name="Bode H.B."/>
            <person name="Daniel R."/>
            <person name="Schafer W."/>
            <person name="Streit W.R."/>
        </authorList>
    </citation>
    <scope>NUCLEOTIDE SEQUENCE [LARGE SCALE GENOMIC DNA]</scope>
    <source>
        <strain evidence="9">T54</strain>
    </source>
</reference>
<protein>
    <recommendedName>
        <fullName evidence="2">histidine kinase</fullName>
        <ecNumber evidence="2">2.7.13.3</ecNumber>
    </recommendedName>
</protein>
<dbReference type="InterPro" id="IPR050980">
    <property type="entry name" value="2C_sensor_his_kinase"/>
</dbReference>
<dbReference type="AlphaFoldDB" id="A0A1E7X7Y3"/>
<evidence type="ECO:0000256" key="1">
    <source>
        <dbReference type="ARBA" id="ARBA00000085"/>
    </source>
</evidence>
<dbReference type="PANTHER" id="PTHR44936:SF9">
    <property type="entry name" value="SENSOR PROTEIN CREC"/>
    <property type="match status" value="1"/>
</dbReference>
<evidence type="ECO:0000256" key="2">
    <source>
        <dbReference type="ARBA" id="ARBA00012438"/>
    </source>
</evidence>
<evidence type="ECO:0000256" key="4">
    <source>
        <dbReference type="ARBA" id="ARBA00022679"/>
    </source>
</evidence>
<keyword evidence="5 8" id="KW-0418">Kinase</keyword>
<dbReference type="SUPFAM" id="SSF55874">
    <property type="entry name" value="ATPase domain of HSP90 chaperone/DNA topoisomerase II/histidine kinase"/>
    <property type="match status" value="1"/>
</dbReference>
<dbReference type="RefSeq" id="WP_070245890.1">
    <property type="nucleotide sequence ID" value="NZ_LROM01000022.1"/>
</dbReference>
<keyword evidence="9" id="KW-1185">Reference proteome</keyword>
<dbReference type="EMBL" id="LROM01000022">
    <property type="protein sequence ID" value="OFA09062.1"/>
    <property type="molecule type" value="Genomic_DNA"/>
</dbReference>
<evidence type="ECO:0000256" key="3">
    <source>
        <dbReference type="ARBA" id="ARBA00022553"/>
    </source>
</evidence>
<name>A0A1E7X7Y3_9BURK</name>
<evidence type="ECO:0000313" key="9">
    <source>
        <dbReference type="Proteomes" id="UP000175989"/>
    </source>
</evidence>